<feature type="transmembrane region" description="Helical" evidence="8">
    <location>
        <begin position="260"/>
        <end position="281"/>
    </location>
</feature>
<evidence type="ECO:0000259" key="9">
    <source>
        <dbReference type="Pfam" id="PF00909"/>
    </source>
</evidence>
<feature type="transmembrane region" description="Helical" evidence="8">
    <location>
        <begin position="197"/>
        <end position="215"/>
    </location>
</feature>
<evidence type="ECO:0000256" key="6">
    <source>
        <dbReference type="ARBA" id="ARBA00023136"/>
    </source>
</evidence>
<feature type="transmembrane region" description="Helical" evidence="8">
    <location>
        <begin position="363"/>
        <end position="381"/>
    </location>
</feature>
<evidence type="ECO:0000313" key="10">
    <source>
        <dbReference type="EMBL" id="KKM07298.1"/>
    </source>
</evidence>
<keyword evidence="7" id="KW-0924">Ammonia transport</keyword>
<feature type="transmembrane region" description="Helical" evidence="8">
    <location>
        <begin position="417"/>
        <end position="438"/>
    </location>
</feature>
<keyword evidence="6 8" id="KW-0472">Membrane</keyword>
<accession>A0A0F9K7Z4</accession>
<evidence type="ECO:0000256" key="3">
    <source>
        <dbReference type="ARBA" id="ARBA00022448"/>
    </source>
</evidence>
<feature type="transmembrane region" description="Helical" evidence="8">
    <location>
        <begin position="296"/>
        <end position="316"/>
    </location>
</feature>
<comment type="similarity">
    <text evidence="2">Belongs to the ammonia transporter channel (TC 1.A.11.2) family.</text>
</comment>
<dbReference type="PANTHER" id="PTHR11730:SF89">
    <property type="entry name" value="AMMONIUM TRANSPORTER SLL0108-RELATED"/>
    <property type="match status" value="1"/>
</dbReference>
<evidence type="ECO:0000256" key="4">
    <source>
        <dbReference type="ARBA" id="ARBA00022692"/>
    </source>
</evidence>
<dbReference type="Pfam" id="PF00909">
    <property type="entry name" value="Ammonium_transp"/>
    <property type="match status" value="1"/>
</dbReference>
<name>A0A0F9K7Z4_9ZZZZ</name>
<feature type="non-terminal residue" evidence="10">
    <location>
        <position position="1"/>
    </location>
</feature>
<feature type="transmembrane region" description="Helical" evidence="8">
    <location>
        <begin position="336"/>
        <end position="356"/>
    </location>
</feature>
<keyword evidence="5 8" id="KW-1133">Transmembrane helix</keyword>
<comment type="caution">
    <text evidence="10">The sequence shown here is derived from an EMBL/GenBank/DDBJ whole genome shotgun (WGS) entry which is preliminary data.</text>
</comment>
<dbReference type="InterPro" id="IPR018047">
    <property type="entry name" value="Ammonium_transpt_CS"/>
</dbReference>
<dbReference type="InterPro" id="IPR013783">
    <property type="entry name" value="Ig-like_fold"/>
</dbReference>
<sequence length="519" mass="54833">ANTDDTQYSGTPTDAVAPETVSALEVTLLDGNQLRLDWHRSGSPDVNVYNIYSDNGTGTMDYSPAPAANTVSHPDTFWESGTLSGGPRYQFSVRAEETSAIEAAKEELQININIVWTCVGAFMVFFMQAGFGMVEAGFIRAKNTCNILTKNFLDFCMASLGFFIIGYALMFGDGNGFIGLKGFCLYGAESGADVPLYAFWLFQAAFCGAAATIVAGGMAERMKFTAYLIYSFIISAFIYPIIGHWIWGGGWLSNMGFADFAGSAVVHTVGGCAALVGTIILKPRTGKYSIDGKPNVIAAHSIPLASLGVFILWFGWFGFNAGSTLSVGDGSLIGRVALNTNMAAATGGIIAMLTVWKRFGKPDLSMAMNGALAGLVAVTAPCAFIDPWAAIVIGGVGGYLVVRGVELLDKLQIDDPVGAFPVHGICGIWGTLAVGIFGRESLGLAHDGFVYSGNPMQLGIQMVGIVGVIAFVVVSMGIVFKVIKATVGLRANAEEELMGLDISEHGMESYGGFQIFSTT</sequence>
<dbReference type="InterPro" id="IPR001905">
    <property type="entry name" value="Ammonium_transpt"/>
</dbReference>
<dbReference type="InterPro" id="IPR024041">
    <property type="entry name" value="NH4_transpt_AmtB-like_dom"/>
</dbReference>
<dbReference type="AlphaFoldDB" id="A0A0F9K7Z4"/>
<comment type="subcellular location">
    <subcellularLocation>
        <location evidence="1">Membrane</location>
        <topology evidence="1">Multi-pass membrane protein</topology>
    </subcellularLocation>
</comment>
<dbReference type="InterPro" id="IPR029020">
    <property type="entry name" value="Ammonium/urea_transptr"/>
</dbReference>
<dbReference type="SUPFAM" id="SSF111352">
    <property type="entry name" value="Ammonium transporter"/>
    <property type="match status" value="1"/>
</dbReference>
<feature type="transmembrane region" description="Helical" evidence="8">
    <location>
        <begin position="227"/>
        <end position="248"/>
    </location>
</feature>
<dbReference type="GO" id="GO:0016020">
    <property type="term" value="C:membrane"/>
    <property type="evidence" value="ECO:0007669"/>
    <property type="project" value="UniProtKB-SubCell"/>
</dbReference>
<feature type="transmembrane region" description="Helical" evidence="8">
    <location>
        <begin position="114"/>
        <end position="139"/>
    </location>
</feature>
<dbReference type="EMBL" id="LAZR01015806">
    <property type="protein sequence ID" value="KKM07298.1"/>
    <property type="molecule type" value="Genomic_DNA"/>
</dbReference>
<organism evidence="10">
    <name type="scientific">marine sediment metagenome</name>
    <dbReference type="NCBI Taxonomy" id="412755"/>
    <lineage>
        <taxon>unclassified sequences</taxon>
        <taxon>metagenomes</taxon>
        <taxon>ecological metagenomes</taxon>
    </lineage>
</organism>
<dbReference type="GO" id="GO:0097272">
    <property type="term" value="P:ammonium homeostasis"/>
    <property type="evidence" value="ECO:0007669"/>
    <property type="project" value="TreeGrafter"/>
</dbReference>
<dbReference type="GO" id="GO:0008519">
    <property type="term" value="F:ammonium channel activity"/>
    <property type="evidence" value="ECO:0007669"/>
    <property type="project" value="InterPro"/>
</dbReference>
<evidence type="ECO:0000256" key="7">
    <source>
        <dbReference type="ARBA" id="ARBA00023177"/>
    </source>
</evidence>
<evidence type="ECO:0000256" key="1">
    <source>
        <dbReference type="ARBA" id="ARBA00004141"/>
    </source>
</evidence>
<dbReference type="NCBIfam" id="TIGR00836">
    <property type="entry name" value="amt"/>
    <property type="match status" value="1"/>
</dbReference>
<feature type="domain" description="Ammonium transporter AmtB-like" evidence="9">
    <location>
        <begin position="115"/>
        <end position="510"/>
    </location>
</feature>
<evidence type="ECO:0000256" key="5">
    <source>
        <dbReference type="ARBA" id="ARBA00022989"/>
    </source>
</evidence>
<keyword evidence="4 8" id="KW-0812">Transmembrane</keyword>
<dbReference type="Gene3D" id="1.10.3430.10">
    <property type="entry name" value="Ammonium transporter AmtB like domains"/>
    <property type="match status" value="1"/>
</dbReference>
<reference evidence="10" key="1">
    <citation type="journal article" date="2015" name="Nature">
        <title>Complex archaea that bridge the gap between prokaryotes and eukaryotes.</title>
        <authorList>
            <person name="Spang A."/>
            <person name="Saw J.H."/>
            <person name="Jorgensen S.L."/>
            <person name="Zaremba-Niedzwiedzka K."/>
            <person name="Martijn J."/>
            <person name="Lind A.E."/>
            <person name="van Eijk R."/>
            <person name="Schleper C."/>
            <person name="Guy L."/>
            <person name="Ettema T.J."/>
        </authorList>
    </citation>
    <scope>NUCLEOTIDE SEQUENCE</scope>
</reference>
<protein>
    <recommendedName>
        <fullName evidence="9">Ammonium transporter AmtB-like domain-containing protein</fullName>
    </recommendedName>
</protein>
<dbReference type="FunFam" id="1.10.3430.10:FF:000008">
    <property type="entry name" value="Ammonium transporter"/>
    <property type="match status" value="1"/>
</dbReference>
<dbReference type="Gene3D" id="2.60.40.10">
    <property type="entry name" value="Immunoglobulins"/>
    <property type="match status" value="1"/>
</dbReference>
<dbReference type="PROSITE" id="PS01219">
    <property type="entry name" value="AMMONIUM_TRANSP"/>
    <property type="match status" value="1"/>
</dbReference>
<dbReference type="PANTHER" id="PTHR11730">
    <property type="entry name" value="AMMONIUM TRANSPORTER"/>
    <property type="match status" value="1"/>
</dbReference>
<keyword evidence="3" id="KW-0813">Transport</keyword>
<feature type="transmembrane region" description="Helical" evidence="8">
    <location>
        <begin position="151"/>
        <end position="170"/>
    </location>
</feature>
<evidence type="ECO:0000256" key="2">
    <source>
        <dbReference type="ARBA" id="ARBA00005887"/>
    </source>
</evidence>
<feature type="transmembrane region" description="Helical" evidence="8">
    <location>
        <begin position="458"/>
        <end position="480"/>
    </location>
</feature>
<gene>
    <name evidence="10" type="ORF">LCGC14_1735310</name>
</gene>
<evidence type="ECO:0000256" key="8">
    <source>
        <dbReference type="SAM" id="Phobius"/>
    </source>
</evidence>
<feature type="transmembrane region" description="Helical" evidence="8">
    <location>
        <begin position="387"/>
        <end position="405"/>
    </location>
</feature>
<proteinExistence type="inferred from homology"/>